<keyword evidence="1" id="KW-0472">Membrane</keyword>
<keyword evidence="1" id="KW-0812">Transmembrane</keyword>
<keyword evidence="1" id="KW-1133">Transmembrane helix</keyword>
<evidence type="ECO:0000256" key="1">
    <source>
        <dbReference type="SAM" id="Phobius"/>
    </source>
</evidence>
<evidence type="ECO:0000313" key="2">
    <source>
        <dbReference type="EMBL" id="MCY6959909.1"/>
    </source>
</evidence>
<dbReference type="EMBL" id="JAPQFJ010000017">
    <property type="protein sequence ID" value="MCY6959909.1"/>
    <property type="molecule type" value="Genomic_DNA"/>
</dbReference>
<evidence type="ECO:0000313" key="3">
    <source>
        <dbReference type="Proteomes" id="UP001144612"/>
    </source>
</evidence>
<keyword evidence="3" id="KW-1185">Reference proteome</keyword>
<dbReference type="RefSeq" id="WP_268062345.1">
    <property type="nucleotide sequence ID" value="NZ_JAPQFJ010000017.1"/>
</dbReference>
<protein>
    <recommendedName>
        <fullName evidence="4">DUF4363 family protein</fullName>
    </recommendedName>
</protein>
<organism evidence="2 3">
    <name type="scientific">Clostridium brassicae</name>
    <dbReference type="NCBI Taxonomy" id="2999072"/>
    <lineage>
        <taxon>Bacteria</taxon>
        <taxon>Bacillati</taxon>
        <taxon>Bacillota</taxon>
        <taxon>Clostridia</taxon>
        <taxon>Eubacteriales</taxon>
        <taxon>Clostridiaceae</taxon>
        <taxon>Clostridium</taxon>
    </lineage>
</organism>
<accession>A0ABT4DC70</accession>
<name>A0ABT4DC70_9CLOT</name>
<evidence type="ECO:0008006" key="4">
    <source>
        <dbReference type="Google" id="ProtNLM"/>
    </source>
</evidence>
<sequence length="122" mass="14007">MKNSTVSIILVTAILVIFVGYFSILNLNFENEIGENLKLAENYTMKEDWNKVLEISTAIKESWNNEKHFIMFNFAETEFSTFENHLNHIIGGANAKQLDITLSNILAAEDIWKNMNRVVPEP</sequence>
<proteinExistence type="predicted"/>
<dbReference type="Proteomes" id="UP001144612">
    <property type="component" value="Unassembled WGS sequence"/>
</dbReference>
<feature type="transmembrane region" description="Helical" evidence="1">
    <location>
        <begin position="6"/>
        <end position="29"/>
    </location>
</feature>
<comment type="caution">
    <text evidence="2">The sequence shown here is derived from an EMBL/GenBank/DDBJ whole genome shotgun (WGS) entry which is preliminary data.</text>
</comment>
<reference evidence="2" key="1">
    <citation type="submission" date="2022-12" db="EMBL/GenBank/DDBJ databases">
        <title>Clostridium sp. nov., isolated from industrial wastewater.</title>
        <authorList>
            <person name="Jiayan W."/>
        </authorList>
    </citation>
    <scope>NUCLEOTIDE SEQUENCE</scope>
    <source>
        <strain evidence="2">ZC22-4</strain>
    </source>
</reference>
<gene>
    <name evidence="2" type="ORF">OW729_14905</name>
</gene>